<organism evidence="1 2">
    <name type="scientific">Halocaridina rubra</name>
    <name type="common">Hawaiian red shrimp</name>
    <dbReference type="NCBI Taxonomy" id="373956"/>
    <lineage>
        <taxon>Eukaryota</taxon>
        <taxon>Metazoa</taxon>
        <taxon>Ecdysozoa</taxon>
        <taxon>Arthropoda</taxon>
        <taxon>Crustacea</taxon>
        <taxon>Multicrustacea</taxon>
        <taxon>Malacostraca</taxon>
        <taxon>Eumalacostraca</taxon>
        <taxon>Eucarida</taxon>
        <taxon>Decapoda</taxon>
        <taxon>Pleocyemata</taxon>
        <taxon>Caridea</taxon>
        <taxon>Atyoidea</taxon>
        <taxon>Atyidae</taxon>
        <taxon>Halocaridina</taxon>
    </lineage>
</organism>
<dbReference type="EMBL" id="JAXCGZ010003338">
    <property type="protein sequence ID" value="KAK7083352.1"/>
    <property type="molecule type" value="Genomic_DNA"/>
</dbReference>
<proteinExistence type="predicted"/>
<gene>
    <name evidence="1" type="ORF">SK128_018002</name>
</gene>
<name>A0AAN8XFH3_HALRR</name>
<comment type="caution">
    <text evidence="1">The sequence shown here is derived from an EMBL/GenBank/DDBJ whole genome shotgun (WGS) entry which is preliminary data.</text>
</comment>
<dbReference type="AlphaFoldDB" id="A0AAN8XFH3"/>
<evidence type="ECO:0000313" key="2">
    <source>
        <dbReference type="Proteomes" id="UP001381693"/>
    </source>
</evidence>
<dbReference type="Proteomes" id="UP001381693">
    <property type="component" value="Unassembled WGS sequence"/>
</dbReference>
<accession>A0AAN8XFH3</accession>
<protein>
    <submittedName>
        <fullName evidence="1">Uncharacterized protein</fullName>
    </submittedName>
</protein>
<keyword evidence="2" id="KW-1185">Reference proteome</keyword>
<reference evidence="1 2" key="1">
    <citation type="submission" date="2023-11" db="EMBL/GenBank/DDBJ databases">
        <title>Halocaridina rubra genome assembly.</title>
        <authorList>
            <person name="Smith C."/>
        </authorList>
    </citation>
    <scope>NUCLEOTIDE SEQUENCE [LARGE SCALE GENOMIC DNA]</scope>
    <source>
        <strain evidence="1">EP-1</strain>
        <tissue evidence="1">Whole</tissue>
    </source>
</reference>
<evidence type="ECO:0000313" key="1">
    <source>
        <dbReference type="EMBL" id="KAK7083352.1"/>
    </source>
</evidence>
<feature type="non-terminal residue" evidence="1">
    <location>
        <position position="70"/>
    </location>
</feature>
<sequence length="70" mass="8246">MRVFSTVSRLKRMKILPKDSTLPLVYSTEKNEWMRIIATGTMPLPSLHSHLAIVNRRYSIYLRESNRDIL</sequence>